<dbReference type="SMART" id="SM00422">
    <property type="entry name" value="HTH_MERR"/>
    <property type="match status" value="1"/>
</dbReference>
<evidence type="ECO:0000256" key="1">
    <source>
        <dbReference type="ARBA" id="ARBA00023125"/>
    </source>
</evidence>
<dbReference type="Gene3D" id="1.10.1660.10">
    <property type="match status" value="1"/>
</dbReference>
<dbReference type="NCBIfam" id="TIGR02043">
    <property type="entry name" value="ZntR"/>
    <property type="match status" value="1"/>
</dbReference>
<dbReference type="EMBL" id="BDQM01000015">
    <property type="protein sequence ID" value="GAW96514.1"/>
    <property type="molecule type" value="Genomic_DNA"/>
</dbReference>
<evidence type="ECO:0000313" key="3">
    <source>
        <dbReference type="EMBL" id="GAW96514.1"/>
    </source>
</evidence>
<reference evidence="3 4" key="1">
    <citation type="submission" date="2017-06" db="EMBL/GenBank/DDBJ databases">
        <title>Whole Genome Sequences of Colwellia marinimaniae MTCD1.</title>
        <authorList>
            <person name="Kusumoto H."/>
            <person name="Inoue M."/>
            <person name="Tanikawa K."/>
            <person name="Maeji H."/>
            <person name="Cameron J.H."/>
            <person name="Bartlett D.H."/>
        </authorList>
    </citation>
    <scope>NUCLEOTIDE SEQUENCE [LARGE SCALE GENOMIC DNA]</scope>
    <source>
        <strain evidence="3 4">MTCD1</strain>
    </source>
</reference>
<dbReference type="PANTHER" id="PTHR30204:SF92">
    <property type="entry name" value="HTH-TYPE TRANSCRIPTIONAL REGULATOR ZNTR"/>
    <property type="match status" value="1"/>
</dbReference>
<dbReference type="PANTHER" id="PTHR30204">
    <property type="entry name" value="REDOX-CYCLING DRUG-SENSING TRANSCRIPTIONAL ACTIVATOR SOXR"/>
    <property type="match status" value="1"/>
</dbReference>
<dbReference type="InterPro" id="IPR011788">
    <property type="entry name" value="ZntR"/>
</dbReference>
<gene>
    <name evidence="3" type="primary">zntR</name>
    <name evidence="3" type="ORF">MTCD1_02131</name>
</gene>
<name>A0ABQ0MVX3_9GAMM</name>
<organism evidence="3 4">
    <name type="scientific">Colwellia marinimaniae</name>
    <dbReference type="NCBI Taxonomy" id="1513592"/>
    <lineage>
        <taxon>Bacteria</taxon>
        <taxon>Pseudomonadati</taxon>
        <taxon>Pseudomonadota</taxon>
        <taxon>Gammaproteobacteria</taxon>
        <taxon>Alteromonadales</taxon>
        <taxon>Colwelliaceae</taxon>
        <taxon>Colwellia</taxon>
    </lineage>
</organism>
<dbReference type="RefSeq" id="WP_057181792.1">
    <property type="nucleotide sequence ID" value="NZ_BDQM01000015.1"/>
</dbReference>
<dbReference type="InterPro" id="IPR000551">
    <property type="entry name" value="MerR-type_HTH_dom"/>
</dbReference>
<evidence type="ECO:0000259" key="2">
    <source>
        <dbReference type="PROSITE" id="PS50937"/>
    </source>
</evidence>
<keyword evidence="4" id="KW-1185">Reference proteome</keyword>
<dbReference type="InterPro" id="IPR047057">
    <property type="entry name" value="MerR_fam"/>
</dbReference>
<dbReference type="PROSITE" id="PS50937">
    <property type="entry name" value="HTH_MERR_2"/>
    <property type="match status" value="1"/>
</dbReference>
<feature type="domain" description="HTH merR-type" evidence="2">
    <location>
        <begin position="1"/>
        <end position="70"/>
    </location>
</feature>
<dbReference type="SUPFAM" id="SSF46955">
    <property type="entry name" value="Putative DNA-binding domain"/>
    <property type="match status" value="1"/>
</dbReference>
<comment type="caution">
    <text evidence="3">The sequence shown here is derived from an EMBL/GenBank/DDBJ whole genome shotgun (WGS) entry which is preliminary data.</text>
</comment>
<keyword evidence="1" id="KW-0238">DNA-binding</keyword>
<dbReference type="InterPro" id="IPR009061">
    <property type="entry name" value="DNA-bd_dom_put_sf"/>
</dbReference>
<protein>
    <submittedName>
        <fullName evidence="3">Heavy metal-responsive transcriptional regulator</fullName>
    </submittedName>
</protein>
<dbReference type="CDD" id="cd04770">
    <property type="entry name" value="HTH_HMRTR"/>
    <property type="match status" value="1"/>
</dbReference>
<accession>A0ABQ0MVX3</accession>
<dbReference type="Pfam" id="PF13411">
    <property type="entry name" value="MerR_1"/>
    <property type="match status" value="1"/>
</dbReference>
<sequence>MYRIGELAQKLSVSTDTLRYYEKHKLLAATSRADNGYRLYNEGALRIMQFIIRAKAVGFSLKEISGLLSIKIDKASHSCAEVKSFTEQKLSQVNNKIAELACFKGSLELLVAACCGGEEEATHCSILSALENVDAIISK</sequence>
<proteinExistence type="predicted"/>
<dbReference type="PRINTS" id="PR00040">
    <property type="entry name" value="HTHMERR"/>
</dbReference>
<dbReference type="Proteomes" id="UP000197068">
    <property type="component" value="Unassembled WGS sequence"/>
</dbReference>
<evidence type="ECO:0000313" key="4">
    <source>
        <dbReference type="Proteomes" id="UP000197068"/>
    </source>
</evidence>
<dbReference type="NCBIfam" id="NF007069">
    <property type="entry name" value="PRK09514.1"/>
    <property type="match status" value="1"/>
</dbReference>